<dbReference type="PANTHER" id="PTHR46572:SF2">
    <property type="entry name" value="RHO1 GDP-GTP EXCHANGE PROTEIN 1-RELATED"/>
    <property type="match status" value="1"/>
</dbReference>
<evidence type="ECO:0000313" key="3">
    <source>
        <dbReference type="Proteomes" id="UP001479436"/>
    </source>
</evidence>
<reference evidence="2 3" key="1">
    <citation type="submission" date="2023-04" db="EMBL/GenBank/DDBJ databases">
        <title>Genome of Basidiobolus ranarum AG-B5.</title>
        <authorList>
            <person name="Stajich J.E."/>
            <person name="Carter-House D."/>
            <person name="Gryganskyi A."/>
        </authorList>
    </citation>
    <scope>NUCLEOTIDE SEQUENCE [LARGE SCALE GENOMIC DNA]</scope>
    <source>
        <strain evidence="2 3">AG-B5</strain>
    </source>
</reference>
<dbReference type="InterPro" id="IPR035899">
    <property type="entry name" value="DBL_dom_sf"/>
</dbReference>
<dbReference type="Gene3D" id="1.20.900.10">
    <property type="entry name" value="Dbl homology (DH) domain"/>
    <property type="match status" value="1"/>
</dbReference>
<proteinExistence type="predicted"/>
<evidence type="ECO:0000313" key="2">
    <source>
        <dbReference type="EMBL" id="KAK9702281.1"/>
    </source>
</evidence>
<comment type="caution">
    <text evidence="2">The sequence shown here is derived from an EMBL/GenBank/DDBJ whole genome shotgun (WGS) entry which is preliminary data.</text>
</comment>
<dbReference type="EMBL" id="JASJQH010007740">
    <property type="protein sequence ID" value="KAK9702281.1"/>
    <property type="molecule type" value="Genomic_DNA"/>
</dbReference>
<gene>
    <name evidence="2" type="primary">ROM2_9</name>
    <name evidence="2" type="ORF">K7432_011330</name>
</gene>
<dbReference type="InterPro" id="IPR000219">
    <property type="entry name" value="DH_dom"/>
</dbReference>
<dbReference type="SUPFAM" id="SSF48065">
    <property type="entry name" value="DBL homology domain (DH-domain)"/>
    <property type="match status" value="1"/>
</dbReference>
<dbReference type="PROSITE" id="PS50010">
    <property type="entry name" value="DH_2"/>
    <property type="match status" value="1"/>
</dbReference>
<evidence type="ECO:0000259" key="1">
    <source>
        <dbReference type="PROSITE" id="PS50010"/>
    </source>
</evidence>
<name>A0ABR2VU31_9FUNG</name>
<dbReference type="Proteomes" id="UP001479436">
    <property type="component" value="Unassembled WGS sequence"/>
</dbReference>
<protein>
    <submittedName>
        <fullName evidence="2">RHO1 GDP-GTP exchange protein 2</fullName>
    </submittedName>
</protein>
<sequence length="139" mass="16379">MEAYLEYGTNLIMAQRVLDKEMTKNQKLIKFLQEQERNPETRKLDLKSFMNRPTTRLGRYTLLFESILKHTPEDNPDSNILRNAMEGIKDILKKINLEAGIMDSMLRMRDLTDQIAFKSGEFQVRIIHFALIKIVCTDW</sequence>
<feature type="domain" description="DH" evidence="1">
    <location>
        <begin position="1"/>
        <end position="98"/>
    </location>
</feature>
<dbReference type="InterPro" id="IPR052233">
    <property type="entry name" value="Rho-type_GEFs"/>
</dbReference>
<accession>A0ABR2VU31</accession>
<dbReference type="PANTHER" id="PTHR46572">
    <property type="entry name" value="RHO1 GDP-GTP EXCHANGE PROTEIN 1-RELATED"/>
    <property type="match status" value="1"/>
</dbReference>
<keyword evidence="3" id="KW-1185">Reference proteome</keyword>
<dbReference type="Pfam" id="PF00621">
    <property type="entry name" value="RhoGEF"/>
    <property type="match status" value="1"/>
</dbReference>
<organism evidence="2 3">
    <name type="scientific">Basidiobolus ranarum</name>
    <dbReference type="NCBI Taxonomy" id="34480"/>
    <lineage>
        <taxon>Eukaryota</taxon>
        <taxon>Fungi</taxon>
        <taxon>Fungi incertae sedis</taxon>
        <taxon>Zoopagomycota</taxon>
        <taxon>Entomophthoromycotina</taxon>
        <taxon>Basidiobolomycetes</taxon>
        <taxon>Basidiobolales</taxon>
        <taxon>Basidiobolaceae</taxon>
        <taxon>Basidiobolus</taxon>
    </lineage>
</organism>